<feature type="region of interest" description="Disordered" evidence="1">
    <location>
        <begin position="26"/>
        <end position="57"/>
    </location>
</feature>
<proteinExistence type="predicted"/>
<comment type="caution">
    <text evidence="3">The sequence shown here is derived from an EMBL/GenBank/DDBJ whole genome shotgun (WGS) entry which is preliminary data.</text>
</comment>
<dbReference type="PROSITE" id="PS00973">
    <property type="entry name" value="USP_2"/>
    <property type="match status" value="1"/>
</dbReference>
<feature type="domain" description="USP" evidence="2">
    <location>
        <begin position="76"/>
        <end position="377"/>
    </location>
</feature>
<protein>
    <recommendedName>
        <fullName evidence="2">USP domain-containing protein</fullName>
    </recommendedName>
</protein>
<dbReference type="SUPFAM" id="SSF54001">
    <property type="entry name" value="Cysteine proteinases"/>
    <property type="match status" value="1"/>
</dbReference>
<dbReference type="InterPro" id="IPR038765">
    <property type="entry name" value="Papain-like_cys_pep_sf"/>
</dbReference>
<dbReference type="InterPro" id="IPR050164">
    <property type="entry name" value="Peptidase_C19"/>
</dbReference>
<dbReference type="InterPro" id="IPR018200">
    <property type="entry name" value="USP_CS"/>
</dbReference>
<evidence type="ECO:0000259" key="2">
    <source>
        <dbReference type="PROSITE" id="PS50235"/>
    </source>
</evidence>
<dbReference type="GO" id="GO:0016579">
    <property type="term" value="P:protein deubiquitination"/>
    <property type="evidence" value="ECO:0007669"/>
    <property type="project" value="InterPro"/>
</dbReference>
<dbReference type="InterPro" id="IPR001394">
    <property type="entry name" value="Peptidase_C19_UCH"/>
</dbReference>
<organism evidence="3 4">
    <name type="scientific">Euplotes crassus</name>
    <dbReference type="NCBI Taxonomy" id="5936"/>
    <lineage>
        <taxon>Eukaryota</taxon>
        <taxon>Sar</taxon>
        <taxon>Alveolata</taxon>
        <taxon>Ciliophora</taxon>
        <taxon>Intramacronucleata</taxon>
        <taxon>Spirotrichea</taxon>
        <taxon>Hypotrichia</taxon>
        <taxon>Euplotida</taxon>
        <taxon>Euplotidae</taxon>
        <taxon>Moneuplotes</taxon>
    </lineage>
</organism>
<dbReference type="InterPro" id="IPR028889">
    <property type="entry name" value="USP"/>
</dbReference>
<dbReference type="PROSITE" id="PS50235">
    <property type="entry name" value="USP_3"/>
    <property type="match status" value="1"/>
</dbReference>
<sequence length="379" mass="44018">MLTRPNAPKIMRKEIKVTQRITLSENDGNIEKDSKGSLPEIRNSPSSYNENSDSKSHYSEADDLEIGLCTSTCEPKGMINESNDCFFIACLQFLLCIPEFVDYLKSWKPDNRESPILESLIKISNEIDNKADESPVDISHCRKLFNDEFEEGYQHCANQLILALFDKIQFSCNNVTKVFQCYEEKDSDKVWEQYLSDRGSIVDKLFVGMYKRSFKCKECLIEQIHYDEFKSIPLPCTKESGKSMPGVISNIGEEVEESTFLCKKKCKGERDCTITATIIHYPEYLILPFQRQDCFTQEKIEEKMYFNQEFTEAHHKIEYTLQSFIFHMGSLDSGHYFSLCKVGESWYKCNDERVTKVDPENLEGYKDNAYILIYKKKAN</sequence>
<dbReference type="AlphaFoldDB" id="A0AAD1X7N0"/>
<evidence type="ECO:0000256" key="1">
    <source>
        <dbReference type="SAM" id="MobiDB-lite"/>
    </source>
</evidence>
<dbReference type="Pfam" id="PF00443">
    <property type="entry name" value="UCH"/>
    <property type="match status" value="1"/>
</dbReference>
<evidence type="ECO:0000313" key="4">
    <source>
        <dbReference type="Proteomes" id="UP001295684"/>
    </source>
</evidence>
<name>A0AAD1X7N0_EUPCR</name>
<dbReference type="GO" id="GO:0005829">
    <property type="term" value="C:cytosol"/>
    <property type="evidence" value="ECO:0007669"/>
    <property type="project" value="TreeGrafter"/>
</dbReference>
<accession>A0AAD1X7N0</accession>
<dbReference type="Proteomes" id="UP001295684">
    <property type="component" value="Unassembled WGS sequence"/>
</dbReference>
<reference evidence="3" key="1">
    <citation type="submission" date="2023-07" db="EMBL/GenBank/DDBJ databases">
        <authorList>
            <consortium name="AG Swart"/>
            <person name="Singh M."/>
            <person name="Singh A."/>
            <person name="Seah K."/>
            <person name="Emmerich C."/>
        </authorList>
    </citation>
    <scope>NUCLEOTIDE SEQUENCE</scope>
    <source>
        <strain evidence="3">DP1</strain>
    </source>
</reference>
<dbReference type="PANTHER" id="PTHR24006">
    <property type="entry name" value="UBIQUITIN CARBOXYL-TERMINAL HYDROLASE"/>
    <property type="match status" value="1"/>
</dbReference>
<dbReference type="Gene3D" id="3.90.70.10">
    <property type="entry name" value="Cysteine proteinases"/>
    <property type="match status" value="1"/>
</dbReference>
<keyword evidence="4" id="KW-1185">Reference proteome</keyword>
<dbReference type="GO" id="GO:0004843">
    <property type="term" value="F:cysteine-type deubiquitinase activity"/>
    <property type="evidence" value="ECO:0007669"/>
    <property type="project" value="InterPro"/>
</dbReference>
<evidence type="ECO:0000313" key="3">
    <source>
        <dbReference type="EMBL" id="CAI2366174.1"/>
    </source>
</evidence>
<gene>
    <name evidence="3" type="ORF">ECRASSUSDP1_LOCUS7445</name>
</gene>
<dbReference type="EMBL" id="CAMPGE010007253">
    <property type="protein sequence ID" value="CAI2366174.1"/>
    <property type="molecule type" value="Genomic_DNA"/>
</dbReference>
<dbReference type="GO" id="GO:0005634">
    <property type="term" value="C:nucleus"/>
    <property type="evidence" value="ECO:0007669"/>
    <property type="project" value="TreeGrafter"/>
</dbReference>